<dbReference type="SUPFAM" id="SSF55073">
    <property type="entry name" value="Nucleotide cyclase"/>
    <property type="match status" value="1"/>
</dbReference>
<feature type="domain" description="GGDEF" evidence="10">
    <location>
        <begin position="498"/>
        <end position="625"/>
    </location>
</feature>
<evidence type="ECO:0000256" key="5">
    <source>
        <dbReference type="ARBA" id="ARBA00023015"/>
    </source>
</evidence>
<evidence type="ECO:0000256" key="6">
    <source>
        <dbReference type="ARBA" id="ARBA00023125"/>
    </source>
</evidence>
<protein>
    <recommendedName>
        <fullName evidence="3 9">Arabinogalactan endo-beta-1,4-galactanase</fullName>
        <ecNumber evidence="3 9">3.2.1.89</ecNumber>
    </recommendedName>
</protein>
<dbReference type="InterPro" id="IPR046335">
    <property type="entry name" value="LacI/GalR-like_sensor"/>
</dbReference>
<evidence type="ECO:0000259" key="10">
    <source>
        <dbReference type="PROSITE" id="PS50887"/>
    </source>
</evidence>
<dbReference type="GO" id="GO:0031218">
    <property type="term" value="F:arabinogalactan endo-1,4-beta-galactosidase activity"/>
    <property type="evidence" value="ECO:0007669"/>
    <property type="project" value="UniProtKB-EC"/>
</dbReference>
<dbReference type="InterPro" id="IPR028082">
    <property type="entry name" value="Peripla_BP_I"/>
</dbReference>
<dbReference type="GO" id="GO:0015926">
    <property type="term" value="F:glucosidase activity"/>
    <property type="evidence" value="ECO:0007669"/>
    <property type="project" value="InterPro"/>
</dbReference>
<dbReference type="Gene3D" id="3.30.70.270">
    <property type="match status" value="1"/>
</dbReference>
<dbReference type="AlphaFoldDB" id="A0A0M6WDW9"/>
<keyword evidence="5" id="KW-0805">Transcription regulation</keyword>
<dbReference type="CDD" id="cd06267">
    <property type="entry name" value="PBP1_LacI_sugar_binding-like"/>
    <property type="match status" value="1"/>
</dbReference>
<dbReference type="Gene3D" id="2.60.120.260">
    <property type="entry name" value="Galactose-binding domain-like"/>
    <property type="match status" value="1"/>
</dbReference>
<dbReference type="InterPro" id="IPR017853">
    <property type="entry name" value="GH"/>
</dbReference>
<dbReference type="SUPFAM" id="SSF53822">
    <property type="entry name" value="Periplasmic binding protein-like I"/>
    <property type="match status" value="1"/>
</dbReference>
<evidence type="ECO:0000256" key="7">
    <source>
        <dbReference type="ARBA" id="ARBA00023163"/>
    </source>
</evidence>
<evidence type="ECO:0000256" key="3">
    <source>
        <dbReference type="ARBA" id="ARBA00012556"/>
    </source>
</evidence>
<dbReference type="SUPFAM" id="SSF51445">
    <property type="entry name" value="(Trans)glycosidases"/>
    <property type="match status" value="1"/>
</dbReference>
<dbReference type="SMART" id="SM00267">
    <property type="entry name" value="GGDEF"/>
    <property type="match status" value="1"/>
</dbReference>
<dbReference type="InterPro" id="IPR011683">
    <property type="entry name" value="Glyco_hydro_53"/>
</dbReference>
<evidence type="ECO:0000313" key="11">
    <source>
        <dbReference type="EMBL" id="CRL34345.1"/>
    </source>
</evidence>
<comment type="similarity">
    <text evidence="2 9">Belongs to the glycosyl hydrolase 53 family.</text>
</comment>
<keyword evidence="12" id="KW-1185">Reference proteome</keyword>
<proteinExistence type="inferred from homology"/>
<organism evidence="11 12">
    <name type="scientific">Agathobacter rectalis</name>
    <dbReference type="NCBI Taxonomy" id="39491"/>
    <lineage>
        <taxon>Bacteria</taxon>
        <taxon>Bacillati</taxon>
        <taxon>Bacillota</taxon>
        <taxon>Clostridia</taxon>
        <taxon>Lachnospirales</taxon>
        <taxon>Lachnospiraceae</taxon>
        <taxon>Agathobacter</taxon>
    </lineage>
</organism>
<dbReference type="InterPro" id="IPR000160">
    <property type="entry name" value="GGDEF_dom"/>
</dbReference>
<dbReference type="Pfam" id="PF13377">
    <property type="entry name" value="Peripla_BP_3"/>
    <property type="match status" value="1"/>
</dbReference>
<dbReference type="GO" id="GO:0045490">
    <property type="term" value="P:pectin catabolic process"/>
    <property type="evidence" value="ECO:0007669"/>
    <property type="project" value="TreeGrafter"/>
</dbReference>
<evidence type="ECO:0000256" key="1">
    <source>
        <dbReference type="ARBA" id="ARBA00001695"/>
    </source>
</evidence>
<evidence type="ECO:0000256" key="8">
    <source>
        <dbReference type="ARBA" id="ARBA00023295"/>
    </source>
</evidence>
<dbReference type="Gene3D" id="3.20.20.80">
    <property type="entry name" value="Glycosidases"/>
    <property type="match status" value="1"/>
</dbReference>
<evidence type="ECO:0000256" key="2">
    <source>
        <dbReference type="ARBA" id="ARBA00010687"/>
    </source>
</evidence>
<dbReference type="PANTHER" id="PTHR34983:SF1">
    <property type="entry name" value="ARABINOGALACTAN ENDO-BETA-1,4-GALACTANASE A"/>
    <property type="match status" value="1"/>
</dbReference>
<sequence>MKKIALLADGWRRYVTYSWVEGIMEGSKELGLDVCLFFYNTNGTWSQDPKFNKGEYALNDLPDLNSFDGVVFDCTNTINQDEIQYMVRKLQSVNVPIVSIGYKVDGFYYVGNDSKRLFRKVMDHMYYEHGCKSFVFAGGPPYHYENRMRFEAFKKALSDYGIPLTADMYMFGDFDYQTGVRYMIDWHESKKPLPDVFLCANDNIAAGLCATAEVLGYKVPQDFKVTGFDNLDKAAYFNPQITTVEHNRGNIGRKVLEIFKALWNGTGDASDKYLDSEFIPAESCGCPNTGRVDYRNYIKNIIKGSVAKEQEEDAVMILQKELEECNEYYDLFERYSDYIQSMKCDGVYVVGVSDLAAARNNAHFRKHGYDIDDEVVLYADDKDNGKLEFKSVNDLMQYMQSVNKNTCYMYYSLHFRDEIVGYVILRNPEFLYDHPEQFDIQSALLKKLENLFKQKVLENTNNELKNLYNHDALTGLYNRVACNEMVIPMFAELEDQNVGCTIVFLDVDDFKDINDTYGHQYGDELLKTVARVLDEQKPEESMVYRFGGDEFIVFIPGDRHDTAEKYIKRVYDIMEQHSLFISHGIIYTKPGSGKSFDDYLVSADTKMYQLKQQHKQKKDSNFLKGVDISSVPMMVDNNIQIMDREGHECRVFDFLKLNNVNSVRLRIWNEPDKVPESKGYCSLTYVLEMAHVIKKYKMHFLLDFHYSDYWADPGQQNKPDAWKNLSFDELKEAVHKYTYDVLYRLKIMDCAPDMVQIGNEIRSGMLFPDGAVPQYRQLAALVNEGIRAVRELLPETKVMIHLDQGGRYNCIMPWLDSMFNAGMLPIDAIGLSFYSFWHGTFMDLKDTMSRLIKLYNLPVYIVETAHPWRHCKGDHISKELMETAGLDAGSAEQKKSLEIIMQIAAEVSKDTGKTGVYYWEPVGVPGKGMGTWFENMGMFDEHGRALPGWDAIRDFDPKNPPIKELDKYIESLYEYEETPEVEDFMKLLMIHGNLISNPEFKDGFNNWQIETSLEERQYTLGKDGVFISSDANFDYSISQTVDIEYTGEYIAAVDYRGTNTTGVEVELFMDVEDESSVHTYTSDIFPADVRFVTHLLKPVRLQKNARVTVGLRMHTPPVFAKIKKISLVVI</sequence>
<reference evidence="12" key="1">
    <citation type="submission" date="2015-05" db="EMBL/GenBank/DDBJ databases">
        <authorList>
            <consortium name="Pathogen Informatics"/>
        </authorList>
    </citation>
    <scope>NUCLEOTIDE SEQUENCE [LARGE SCALE GENOMIC DNA]</scope>
    <source>
        <strain evidence="12">T1-815</strain>
    </source>
</reference>
<comment type="catalytic activity">
    <reaction evidence="1 9">
        <text>The enzyme specifically hydrolyzes (1-&gt;4)-beta-D-galactosidic linkages in type I arabinogalactans.</text>
        <dbReference type="EC" id="3.2.1.89"/>
    </reaction>
</comment>
<dbReference type="Gene3D" id="3.40.50.2300">
    <property type="match status" value="2"/>
</dbReference>
<dbReference type="GO" id="GO:0003677">
    <property type="term" value="F:DNA binding"/>
    <property type="evidence" value="ECO:0007669"/>
    <property type="project" value="UniProtKB-KW"/>
</dbReference>
<dbReference type="InterPro" id="IPR029787">
    <property type="entry name" value="Nucleotide_cyclase"/>
</dbReference>
<keyword evidence="7" id="KW-0804">Transcription</keyword>
<keyword evidence="8 9" id="KW-0326">Glycosidase</keyword>
<dbReference type="EC" id="3.2.1.89" evidence="3 9"/>
<dbReference type="PANTHER" id="PTHR34983">
    <property type="entry name" value="ARABINOGALACTAN ENDO-BETA-1,4-GALACTANASE A"/>
    <property type="match status" value="1"/>
</dbReference>
<evidence type="ECO:0000256" key="9">
    <source>
        <dbReference type="RuleBase" id="RU361192"/>
    </source>
</evidence>
<dbReference type="PROSITE" id="PS50887">
    <property type="entry name" value="GGDEF"/>
    <property type="match status" value="1"/>
</dbReference>
<dbReference type="RefSeq" id="WP_055061223.1">
    <property type="nucleotide sequence ID" value="NZ_CVRQ01000010.1"/>
</dbReference>
<keyword evidence="4 9" id="KW-0378">Hydrolase</keyword>
<dbReference type="CDD" id="cd01949">
    <property type="entry name" value="GGDEF"/>
    <property type="match status" value="1"/>
</dbReference>
<dbReference type="EMBL" id="CVRQ01000010">
    <property type="protein sequence ID" value="CRL34345.1"/>
    <property type="molecule type" value="Genomic_DNA"/>
</dbReference>
<dbReference type="Proteomes" id="UP000049472">
    <property type="component" value="Unassembled WGS sequence"/>
</dbReference>
<accession>A0A0M6WDW9</accession>
<evidence type="ECO:0000313" key="12">
    <source>
        <dbReference type="Proteomes" id="UP000049472"/>
    </source>
</evidence>
<gene>
    <name evidence="11" type="ORF">T1815_08171</name>
</gene>
<dbReference type="InterPro" id="IPR043128">
    <property type="entry name" value="Rev_trsase/Diguanyl_cyclase"/>
</dbReference>
<keyword evidence="6" id="KW-0238">DNA-binding</keyword>
<dbReference type="NCBIfam" id="TIGR00254">
    <property type="entry name" value="GGDEF"/>
    <property type="match status" value="1"/>
</dbReference>
<evidence type="ECO:0000256" key="4">
    <source>
        <dbReference type="ARBA" id="ARBA00022801"/>
    </source>
</evidence>
<dbReference type="Pfam" id="PF07745">
    <property type="entry name" value="Glyco_hydro_53"/>
    <property type="match status" value="1"/>
</dbReference>
<dbReference type="Pfam" id="PF00990">
    <property type="entry name" value="GGDEF"/>
    <property type="match status" value="1"/>
</dbReference>
<name>A0A0M6WDW9_9FIRM</name>